<evidence type="ECO:0000259" key="1">
    <source>
        <dbReference type="Pfam" id="PF13590"/>
    </source>
</evidence>
<organism evidence="2 3">
    <name type="scientific">Paraglaciecola arctica BSs20135</name>
    <dbReference type="NCBI Taxonomy" id="493475"/>
    <lineage>
        <taxon>Bacteria</taxon>
        <taxon>Pseudomonadati</taxon>
        <taxon>Pseudomonadota</taxon>
        <taxon>Gammaproteobacteria</taxon>
        <taxon>Alteromonadales</taxon>
        <taxon>Alteromonadaceae</taxon>
        <taxon>Paraglaciecola</taxon>
    </lineage>
</organism>
<dbReference type="Proteomes" id="UP000006327">
    <property type="component" value="Unassembled WGS sequence"/>
</dbReference>
<evidence type="ECO:0000313" key="2">
    <source>
        <dbReference type="EMBL" id="GAC21644.1"/>
    </source>
</evidence>
<accession>K6XLU9</accession>
<reference evidence="2 3" key="1">
    <citation type="journal article" date="2017" name="Antonie Van Leeuwenhoek">
        <title>Rhizobium rhizosphaerae sp. nov., a novel species isolated from rice rhizosphere.</title>
        <authorList>
            <person name="Zhao J.J."/>
            <person name="Zhang J."/>
            <person name="Zhang R.J."/>
            <person name="Zhang C.W."/>
            <person name="Yin H.Q."/>
            <person name="Zhang X.X."/>
        </authorList>
    </citation>
    <scope>NUCLEOTIDE SEQUENCE [LARGE SCALE GENOMIC DNA]</scope>
    <source>
        <strain evidence="2 3">BSs20135</strain>
    </source>
</reference>
<keyword evidence="3" id="KW-1185">Reference proteome</keyword>
<dbReference type="AlphaFoldDB" id="K6XLU9"/>
<dbReference type="Pfam" id="PF13590">
    <property type="entry name" value="DUF4136"/>
    <property type="match status" value="1"/>
</dbReference>
<feature type="domain" description="DUF4136" evidence="1">
    <location>
        <begin position="32"/>
        <end position="181"/>
    </location>
</feature>
<name>K6XLU9_9ALTE</name>
<dbReference type="InterPro" id="IPR025411">
    <property type="entry name" value="DUF4136"/>
</dbReference>
<protein>
    <recommendedName>
        <fullName evidence="1">DUF4136 domain-containing protein</fullName>
    </recommendedName>
</protein>
<dbReference type="eggNOG" id="ENOG5032Z1C">
    <property type="taxonomic scope" value="Bacteria"/>
</dbReference>
<evidence type="ECO:0000313" key="3">
    <source>
        <dbReference type="Proteomes" id="UP000006327"/>
    </source>
</evidence>
<dbReference type="EMBL" id="BAEO01000064">
    <property type="protein sequence ID" value="GAC21644.1"/>
    <property type="molecule type" value="Genomic_DNA"/>
</dbReference>
<dbReference type="RefSeq" id="WP_007624830.1">
    <property type="nucleotide sequence ID" value="NZ_BAEO01000064.1"/>
</dbReference>
<gene>
    <name evidence="2" type="ORF">GARC_4706</name>
</gene>
<comment type="caution">
    <text evidence="2">The sequence shown here is derived from an EMBL/GenBank/DDBJ whole genome shotgun (WGS) entry which is preliminary data.</text>
</comment>
<proteinExistence type="predicted"/>
<sequence length="188" mass="20699">MFIFGSKSLLGIFSHLMLVLILTGCASRTALVDFDKNTNFNQLRSFYIYSVSDEDQIGAVRIVDRAQFLFENKGALIAEAEFSDASVEIEHYIEEQENDSRFSIGLGTGSYGRSGSISVGGSVDLPVSNDLIPFAVVILRVIVKDKVVWQGSQRVEVEKGGNQSIGLAQVEALDDILREYPLSKKLDI</sequence>
<dbReference type="PROSITE" id="PS51257">
    <property type="entry name" value="PROKAR_LIPOPROTEIN"/>
    <property type="match status" value="1"/>
</dbReference>
<dbReference type="STRING" id="493475.GARC_4706"/>